<dbReference type="GO" id="GO:0005975">
    <property type="term" value="P:carbohydrate metabolic process"/>
    <property type="evidence" value="ECO:0007669"/>
    <property type="project" value="InterPro"/>
</dbReference>
<evidence type="ECO:0000256" key="5">
    <source>
        <dbReference type="PIRSR" id="PIRSR606710-2"/>
    </source>
</evidence>
<evidence type="ECO:0000256" key="6">
    <source>
        <dbReference type="RuleBase" id="RU361187"/>
    </source>
</evidence>
<dbReference type="GO" id="GO:0004553">
    <property type="term" value="F:hydrolase activity, hydrolyzing O-glycosyl compounds"/>
    <property type="evidence" value="ECO:0007669"/>
    <property type="project" value="InterPro"/>
</dbReference>
<keyword evidence="3 6" id="KW-0378">Hydrolase</keyword>
<dbReference type="SUPFAM" id="SSF75005">
    <property type="entry name" value="Arabinanase/levansucrase/invertase"/>
    <property type="match status" value="1"/>
</dbReference>
<dbReference type="Gene3D" id="2.115.10.20">
    <property type="entry name" value="Glycosyl hydrolase domain, family 43"/>
    <property type="match status" value="1"/>
</dbReference>
<keyword evidence="2" id="KW-0732">Signal</keyword>
<name>A0A4Q4SUM0_9PEZI</name>
<dbReference type="PANTHER" id="PTHR43817:SF1">
    <property type="entry name" value="HYDROLASE, FAMILY 43, PUTATIVE (AFU_ORTHOLOGUE AFUA_3G01660)-RELATED"/>
    <property type="match status" value="1"/>
</dbReference>
<accession>A0A4Q4SUM0</accession>
<reference evidence="7 8" key="1">
    <citation type="submission" date="2018-06" db="EMBL/GenBank/DDBJ databases">
        <title>Complete Genomes of Monosporascus.</title>
        <authorList>
            <person name="Robinson A.J."/>
            <person name="Natvig D.O."/>
        </authorList>
    </citation>
    <scope>NUCLEOTIDE SEQUENCE [LARGE SCALE GENOMIC DNA]</scope>
    <source>
        <strain evidence="7 8">CBS 110550</strain>
    </source>
</reference>
<comment type="caution">
    <text evidence="7">The sequence shown here is derived from an EMBL/GenBank/DDBJ whole genome shotgun (WGS) entry which is preliminary data.</text>
</comment>
<comment type="similarity">
    <text evidence="1 6">Belongs to the glycosyl hydrolase 43 family.</text>
</comment>
<evidence type="ECO:0000256" key="4">
    <source>
        <dbReference type="ARBA" id="ARBA00023295"/>
    </source>
</evidence>
<evidence type="ECO:0000256" key="1">
    <source>
        <dbReference type="ARBA" id="ARBA00009865"/>
    </source>
</evidence>
<keyword evidence="4 6" id="KW-0326">Glycosidase</keyword>
<evidence type="ECO:0000256" key="2">
    <source>
        <dbReference type="ARBA" id="ARBA00022729"/>
    </source>
</evidence>
<dbReference type="Proteomes" id="UP000293360">
    <property type="component" value="Unassembled WGS sequence"/>
</dbReference>
<protein>
    <submittedName>
        <fullName evidence="7">Uncharacterized protein</fullName>
    </submittedName>
</protein>
<proteinExistence type="inferred from homology"/>
<dbReference type="OrthoDB" id="272289at2759"/>
<evidence type="ECO:0000313" key="8">
    <source>
        <dbReference type="Proteomes" id="UP000293360"/>
    </source>
</evidence>
<dbReference type="AlphaFoldDB" id="A0A4Q4SUM0"/>
<gene>
    <name evidence="7" type="ORF">DL764_010810</name>
</gene>
<sequence>MPAITGLLPNIYKTPSAFTSYMKPEVASLTYDIPNLSLNTEGGIIYDDTVLTLTREGAPDPFVARSGDNYYLTFTVGERIEIQCSNKFLDLDNPAGRHVIWYPIAINSPSPLSPIKKFPETEKLCRTPPDDTDHSVDLWAPELHSLDDRWYVYYAATHPSLGNRGHRMFVLGGPPASEDPCRGSWESLGRVGGTPADQWAIDGTVFALDDSLYFAYSGWPLDHGATGSELVQELFIARMKGPISVDGLPVSISRPDQEWEITRDANGAHGVNEGPQFLAAPDGSWKGLVYSCAGSWTPQYKMATLQYVGGDPTDPRSWRKSSGPLIAAKAAEDGVWGPGHGSFLSFGKEVVAIFHATDRPTHGWANRRARVQRVSFTREGPFSISARCQALPECLELGHLVM</sequence>
<organism evidence="7 8">
    <name type="scientific">Monosporascus ibericus</name>
    <dbReference type="NCBI Taxonomy" id="155417"/>
    <lineage>
        <taxon>Eukaryota</taxon>
        <taxon>Fungi</taxon>
        <taxon>Dikarya</taxon>
        <taxon>Ascomycota</taxon>
        <taxon>Pezizomycotina</taxon>
        <taxon>Sordariomycetes</taxon>
        <taxon>Xylariomycetidae</taxon>
        <taxon>Xylariales</taxon>
        <taxon>Xylariales incertae sedis</taxon>
        <taxon>Monosporascus</taxon>
    </lineage>
</organism>
<dbReference type="CDD" id="cd18820">
    <property type="entry name" value="GH43_LbAraf43-like"/>
    <property type="match status" value="1"/>
</dbReference>
<feature type="site" description="Important for catalytic activity, responsible for pKa modulation of the active site Glu and correct orientation of both the proton donor and substrate" evidence="5">
    <location>
        <position position="202"/>
    </location>
</feature>
<dbReference type="Pfam" id="PF04616">
    <property type="entry name" value="Glyco_hydro_43"/>
    <property type="match status" value="1"/>
</dbReference>
<dbReference type="InterPro" id="IPR006710">
    <property type="entry name" value="Glyco_hydro_43"/>
</dbReference>
<evidence type="ECO:0000256" key="3">
    <source>
        <dbReference type="ARBA" id="ARBA00022801"/>
    </source>
</evidence>
<dbReference type="STRING" id="155417.A0A4Q4SUM0"/>
<evidence type="ECO:0000313" key="7">
    <source>
        <dbReference type="EMBL" id="RYO74551.1"/>
    </source>
</evidence>
<keyword evidence="8" id="KW-1185">Reference proteome</keyword>
<dbReference type="InterPro" id="IPR023296">
    <property type="entry name" value="Glyco_hydro_beta-prop_sf"/>
</dbReference>
<dbReference type="PANTHER" id="PTHR43817">
    <property type="entry name" value="GLYCOSYL HYDROLASE"/>
    <property type="match status" value="1"/>
</dbReference>
<dbReference type="EMBL" id="QJNU01001583">
    <property type="protein sequence ID" value="RYO74551.1"/>
    <property type="molecule type" value="Genomic_DNA"/>
</dbReference>